<sequence>MKLLLLAVCVIGTVTAYEIVPHASGLKSKGDVRRAPLPSISSFAPLAKSLRPASTGVRRAPEVVTIPTRKAYRPANPPKRIPMTLPLLPPLQPLPLPQFIPVPVPVLPPQDLPTLPTLAPHTFPTFTPIPGMPTMPGLTMPPSFQRLLGITTTTMKPAEKTEETEESESRSESRAYSAPTYNKDLNTVRSRLSKFVRGSDKKATKAEDNADWIIASSLSASTPNRIKMATTNNSFHVKGKEEVQFDRKNVVVACDVVNGKITYVDVSSQLMGVLFAGDEILNVNGEVNIKTTADFIRAISAKLPGKVTIEFMRDDHCLVSEKQLPPRRPNTQMTELTLTYRGGAATGIIIHRMAFDPKTVTIAMVQSASNACHYVKDGDILVKVNDIYVLDRDAARKLFYTSVNNTKTVRLTLERSTTTDPLGPAPPPPDGVPTTAVPGGVKKTGNSMMLPPPKPPQGKANKQFYVLLPPDVLEIMKANKDFYKKMCKNPPCVIKTSNPSQPVPATLPSDPAPEVRIPYTQSPKPLKMTPKRVGS</sequence>
<dbReference type="EMBL" id="CP092621">
    <property type="protein sequence ID" value="UMM18426.1"/>
    <property type="molecule type" value="Genomic_DNA"/>
</dbReference>
<feature type="region of interest" description="Disordered" evidence="1">
    <location>
        <begin position="153"/>
        <end position="180"/>
    </location>
</feature>
<dbReference type="Proteomes" id="UP000829354">
    <property type="component" value="Chromosome II"/>
</dbReference>
<dbReference type="InterPro" id="IPR040264">
    <property type="entry name" value="T15H9.4-like"/>
</dbReference>
<feature type="signal peptide" evidence="2">
    <location>
        <begin position="1"/>
        <end position="16"/>
    </location>
</feature>
<dbReference type="AlphaFoldDB" id="A0AAE9E9A3"/>
<keyword evidence="4" id="KW-1185">Reference proteome</keyword>
<proteinExistence type="predicted"/>
<organism evidence="3 4">
    <name type="scientific">Caenorhabditis briggsae</name>
    <dbReference type="NCBI Taxonomy" id="6238"/>
    <lineage>
        <taxon>Eukaryota</taxon>
        <taxon>Metazoa</taxon>
        <taxon>Ecdysozoa</taxon>
        <taxon>Nematoda</taxon>
        <taxon>Chromadorea</taxon>
        <taxon>Rhabditida</taxon>
        <taxon>Rhabditina</taxon>
        <taxon>Rhabditomorpha</taxon>
        <taxon>Rhabditoidea</taxon>
        <taxon>Rhabditidae</taxon>
        <taxon>Peloderinae</taxon>
        <taxon>Caenorhabditis</taxon>
    </lineage>
</organism>
<accession>A0AAE9E9A3</accession>
<evidence type="ECO:0000313" key="4">
    <source>
        <dbReference type="Proteomes" id="UP000829354"/>
    </source>
</evidence>
<protein>
    <recommendedName>
        <fullName evidence="5">PDZ domain-containing protein</fullName>
    </recommendedName>
</protein>
<dbReference type="PANTHER" id="PTHR31327:SF5">
    <property type="entry name" value="PDZ DOMAIN-CONTAINING PROTEIN"/>
    <property type="match status" value="1"/>
</dbReference>
<evidence type="ECO:0000256" key="1">
    <source>
        <dbReference type="SAM" id="MobiDB-lite"/>
    </source>
</evidence>
<feature type="region of interest" description="Disordered" evidence="1">
    <location>
        <begin position="494"/>
        <end position="535"/>
    </location>
</feature>
<dbReference type="PANTHER" id="PTHR31327">
    <property type="entry name" value="SPERM MEIOSIS PDZ DOMAIN CONTAINING PROTEINS-RELATED"/>
    <property type="match status" value="1"/>
</dbReference>
<feature type="chain" id="PRO_5042202799" description="PDZ domain-containing protein" evidence="2">
    <location>
        <begin position="17"/>
        <end position="535"/>
    </location>
</feature>
<feature type="region of interest" description="Disordered" evidence="1">
    <location>
        <begin position="415"/>
        <end position="434"/>
    </location>
</feature>
<dbReference type="InterPro" id="IPR036034">
    <property type="entry name" value="PDZ_sf"/>
</dbReference>
<evidence type="ECO:0000313" key="3">
    <source>
        <dbReference type="EMBL" id="UMM18426.1"/>
    </source>
</evidence>
<evidence type="ECO:0008006" key="5">
    <source>
        <dbReference type="Google" id="ProtNLM"/>
    </source>
</evidence>
<gene>
    <name evidence="3" type="ORF">L5515_014501</name>
</gene>
<evidence type="ECO:0000256" key="2">
    <source>
        <dbReference type="SAM" id="SignalP"/>
    </source>
</evidence>
<dbReference type="SUPFAM" id="SSF50156">
    <property type="entry name" value="PDZ domain-like"/>
    <property type="match status" value="2"/>
</dbReference>
<name>A0AAE9E9A3_CAEBR</name>
<keyword evidence="2" id="KW-0732">Signal</keyword>
<feature type="compositionally biased region" description="Basic and acidic residues" evidence="1">
    <location>
        <begin position="157"/>
        <end position="173"/>
    </location>
</feature>
<reference evidence="3 4" key="1">
    <citation type="submission" date="2022-04" db="EMBL/GenBank/DDBJ databases">
        <title>Chromosome-level reference genomes for two strains of Caenorhabditis briggsae: an improved platform for comparative genomics.</title>
        <authorList>
            <person name="Stevens L."/>
            <person name="Andersen E."/>
        </authorList>
    </citation>
    <scope>NUCLEOTIDE SEQUENCE [LARGE SCALE GENOMIC DNA]</scope>
    <source>
        <strain evidence="3">VX34</strain>
        <tissue evidence="3">Whole-organism</tissue>
    </source>
</reference>